<name>A0A6J4JTU9_9PROT</name>
<organism evidence="2">
    <name type="scientific">uncultured Acetobacteraceae bacterium</name>
    <dbReference type="NCBI Taxonomy" id="169975"/>
    <lineage>
        <taxon>Bacteria</taxon>
        <taxon>Pseudomonadati</taxon>
        <taxon>Pseudomonadota</taxon>
        <taxon>Alphaproteobacteria</taxon>
        <taxon>Acetobacterales</taxon>
        <taxon>Acetobacteraceae</taxon>
        <taxon>environmental samples</taxon>
    </lineage>
</organism>
<protein>
    <submittedName>
        <fullName evidence="2">Uncharacterized protein</fullName>
    </submittedName>
</protein>
<proteinExistence type="predicted"/>
<sequence>DFRVGGGARRAGSRAGLGAAGHRRGRRPAPRSASAVPGRLAPAGWM</sequence>
<evidence type="ECO:0000313" key="2">
    <source>
        <dbReference type="EMBL" id="CAA9287161.1"/>
    </source>
</evidence>
<feature type="region of interest" description="Disordered" evidence="1">
    <location>
        <begin position="1"/>
        <end position="46"/>
    </location>
</feature>
<dbReference type="AlphaFoldDB" id="A0A6J4JTU9"/>
<feature type="non-terminal residue" evidence="2">
    <location>
        <position position="1"/>
    </location>
</feature>
<gene>
    <name evidence="2" type="ORF">AVDCRST_MAG08-4305</name>
</gene>
<feature type="compositionally biased region" description="Low complexity" evidence="1">
    <location>
        <begin position="30"/>
        <end position="39"/>
    </location>
</feature>
<evidence type="ECO:0000256" key="1">
    <source>
        <dbReference type="SAM" id="MobiDB-lite"/>
    </source>
</evidence>
<feature type="non-terminal residue" evidence="2">
    <location>
        <position position="46"/>
    </location>
</feature>
<accession>A0A6J4JTU9</accession>
<reference evidence="2" key="1">
    <citation type="submission" date="2020-02" db="EMBL/GenBank/DDBJ databases">
        <authorList>
            <person name="Meier V. D."/>
        </authorList>
    </citation>
    <scope>NUCLEOTIDE SEQUENCE</scope>
    <source>
        <strain evidence="2">AVDCRST_MAG08</strain>
    </source>
</reference>
<dbReference type="EMBL" id="CADCTG010000346">
    <property type="protein sequence ID" value="CAA9287161.1"/>
    <property type="molecule type" value="Genomic_DNA"/>
</dbReference>